<dbReference type="Pfam" id="PF01515">
    <property type="entry name" value="PTA_PTB"/>
    <property type="match status" value="1"/>
</dbReference>
<keyword evidence="5" id="KW-0012">Acyltransferase</keyword>
<dbReference type="InterPro" id="IPR028979">
    <property type="entry name" value="Ser_kin/Pase_Hpr-like_N_sf"/>
</dbReference>
<dbReference type="InterPro" id="IPR042112">
    <property type="entry name" value="P_AcTrfase_dom2"/>
</dbReference>
<proteinExistence type="predicted"/>
<accession>A0A1V9ZUG7</accession>
<dbReference type="SUPFAM" id="SSF53659">
    <property type="entry name" value="Isocitrate/Isopropylmalate dehydrogenase-like"/>
    <property type="match status" value="1"/>
</dbReference>
<dbReference type="NCBIfam" id="NF004167">
    <property type="entry name" value="PRK05632.1"/>
    <property type="match status" value="1"/>
</dbReference>
<dbReference type="Proteomes" id="UP000243579">
    <property type="component" value="Unassembled WGS sequence"/>
</dbReference>
<dbReference type="InterPro" id="IPR004614">
    <property type="entry name" value="P_AcTrfase"/>
</dbReference>
<dbReference type="SUPFAM" id="SSF52540">
    <property type="entry name" value="P-loop containing nucleoside triphosphate hydrolases"/>
    <property type="match status" value="1"/>
</dbReference>
<gene>
    <name evidence="9" type="ORF">ACHHYP_00508</name>
</gene>
<dbReference type="Pfam" id="PF13500">
    <property type="entry name" value="AAA_26"/>
    <property type="match status" value="1"/>
</dbReference>
<sequence>MLRLSRRVLPAARRSAVTAAAARYSSEASTVNDRVFVMSNDNKAHHSPVLFGLMNTLSVKYPSVGYFRPIAPNKNPRLSDHHVEVMQSEFKLPEVKDELVGLYNDDVVQARIKGDLDSVTDTIIAKFEAIRAKHDFVVIEGATFETAPELAWDINVELAKTLGSPVLLTSDLADAEIDDSLSEADQTKQLMDTIATRVLLGKDAVEEAGLTYVGAIANRVRTKTPQDIRACVQDILREKGAANPGMFLGAMPFDSILSSKRLNEVVDQLHATQLYGPPSPNSVVVTDGFVGTSDLKDLFGHMKKHDDGLLVIVSADRTDVMLGLLVSKLSGALPNVAAVILTNGKYPQDHVKDILEGMAKIDNASIPIYTVEGDSYKTANAFSRVTCDILPTSQTKIQQSYILYDPSSKFDKYVARDQVVGNVSMEMNTKRTPKQFKHFLFSKARKVQQHIVLTEGEDDRILQAADEVLRRDLAKLTILGDIDSIAARAKTLRLDLSDASIIDPAKAADLDKFADRFYQKRKIKGVSLEVARESAAEATCYGTLMVEMGLADGMVSGACHTTANTVRPALQLIKTRPDRPLVSSVFFMCLDHDVVLYGDCAINTDPSAEDLAHIAIQSAESAIAFGMEPRVALLSYATGDSNKGPIIDKVREATKLAQAMAPEIPMYGPIQYDAAMNPIIAKQKVKGLKKTEMEVAGNANVLIFPDLNTGNNTYKAVQQSTNCLAMGPMLQGLNKPVNDLSRGATVGDIVTTIAITAIQADQMNEAAKANKQ</sequence>
<dbReference type="Gene3D" id="3.40.50.300">
    <property type="entry name" value="P-loop containing nucleotide triphosphate hydrolases"/>
    <property type="match status" value="1"/>
</dbReference>
<evidence type="ECO:0000256" key="3">
    <source>
        <dbReference type="ARBA" id="ARBA00021528"/>
    </source>
</evidence>
<evidence type="ECO:0000313" key="9">
    <source>
        <dbReference type="EMBL" id="OQS01644.1"/>
    </source>
</evidence>
<dbReference type="NCBIfam" id="TIGR00651">
    <property type="entry name" value="pta"/>
    <property type="match status" value="1"/>
</dbReference>
<dbReference type="InterPro" id="IPR050500">
    <property type="entry name" value="Phos_Acetyltrans/Butyryltrans"/>
</dbReference>
<dbReference type="SUPFAM" id="SSF75138">
    <property type="entry name" value="HprK N-terminal domain-like"/>
    <property type="match status" value="1"/>
</dbReference>
<evidence type="ECO:0000256" key="2">
    <source>
        <dbReference type="ARBA" id="ARBA00012707"/>
    </source>
</evidence>
<dbReference type="Pfam" id="PF07085">
    <property type="entry name" value="DRTGG"/>
    <property type="match status" value="1"/>
</dbReference>
<dbReference type="InterPro" id="IPR027417">
    <property type="entry name" value="P-loop_NTPase"/>
</dbReference>
<dbReference type="NCBIfam" id="NF007233">
    <property type="entry name" value="PRK09653.1"/>
    <property type="match status" value="1"/>
</dbReference>
<dbReference type="STRING" id="1202772.A0A1V9ZUG7"/>
<dbReference type="InterPro" id="IPR010766">
    <property type="entry name" value="DRTGG"/>
</dbReference>
<evidence type="ECO:0000256" key="5">
    <source>
        <dbReference type="ARBA" id="ARBA00023315"/>
    </source>
</evidence>
<feature type="domain" description="Phosphate acetyl/butaryl transferase" evidence="7">
    <location>
        <begin position="437"/>
        <end position="757"/>
    </location>
</feature>
<dbReference type="InterPro" id="IPR002505">
    <property type="entry name" value="PTA_PTB"/>
</dbReference>
<evidence type="ECO:0000256" key="6">
    <source>
        <dbReference type="ARBA" id="ARBA00031108"/>
    </source>
</evidence>
<dbReference type="Gene3D" id="3.40.1390.20">
    <property type="entry name" value="HprK N-terminal domain-like"/>
    <property type="match status" value="1"/>
</dbReference>
<dbReference type="PANTHER" id="PTHR43356:SF3">
    <property type="entry name" value="PHOSPHATE ACETYLTRANSFERASE"/>
    <property type="match status" value="1"/>
</dbReference>
<dbReference type="EC" id="2.3.1.8" evidence="2"/>
<dbReference type="AlphaFoldDB" id="A0A1V9ZUG7"/>
<feature type="domain" description="DRTGG" evidence="8">
    <location>
        <begin position="264"/>
        <end position="384"/>
    </location>
</feature>
<evidence type="ECO:0000256" key="4">
    <source>
        <dbReference type="ARBA" id="ARBA00022679"/>
    </source>
</evidence>
<keyword evidence="4 9" id="KW-0808">Transferase</keyword>
<protein>
    <recommendedName>
        <fullName evidence="3">Phosphate acetyltransferase</fullName>
        <ecNumber evidence="2">2.3.1.8</ecNumber>
    </recommendedName>
    <alternativeName>
        <fullName evidence="6">Phosphotransacetylase</fullName>
    </alternativeName>
</protein>
<comment type="pathway">
    <text evidence="1">Metabolic intermediate biosynthesis; acetyl-CoA biosynthesis; acetyl-CoA from acetate: step 2/2.</text>
</comment>
<name>A0A1V9ZUG7_ACHHY</name>
<dbReference type="Gene3D" id="3.40.50.10750">
    <property type="entry name" value="Isocitrate/Isopropylmalate dehydrogenase-like"/>
    <property type="match status" value="1"/>
</dbReference>
<reference evidence="9 10" key="1">
    <citation type="journal article" date="2014" name="Genome Biol. Evol.">
        <title>The secreted proteins of Achlya hypogyna and Thraustotheca clavata identify the ancestral oomycete secretome and reveal gene acquisitions by horizontal gene transfer.</title>
        <authorList>
            <person name="Misner I."/>
            <person name="Blouin N."/>
            <person name="Leonard G."/>
            <person name="Richards T.A."/>
            <person name="Lane C.E."/>
        </authorList>
    </citation>
    <scope>NUCLEOTIDE SEQUENCE [LARGE SCALE GENOMIC DNA]</scope>
    <source>
        <strain evidence="9 10">ATCC 48635</strain>
    </source>
</reference>
<dbReference type="PANTHER" id="PTHR43356">
    <property type="entry name" value="PHOSPHATE ACETYLTRANSFERASE"/>
    <property type="match status" value="1"/>
</dbReference>
<dbReference type="GO" id="GO:0008959">
    <property type="term" value="F:phosphate acetyltransferase activity"/>
    <property type="evidence" value="ECO:0007669"/>
    <property type="project" value="UniProtKB-EC"/>
</dbReference>
<comment type="caution">
    <text evidence="9">The sequence shown here is derived from an EMBL/GenBank/DDBJ whole genome shotgun (WGS) entry which is preliminary data.</text>
</comment>
<dbReference type="InterPro" id="IPR042113">
    <property type="entry name" value="P_AcTrfase_dom1"/>
</dbReference>
<evidence type="ECO:0000256" key="1">
    <source>
        <dbReference type="ARBA" id="ARBA00004989"/>
    </source>
</evidence>
<dbReference type="Gene3D" id="3.40.50.10950">
    <property type="match status" value="1"/>
</dbReference>
<dbReference type="EMBL" id="JNBR01000004">
    <property type="protein sequence ID" value="OQS01644.1"/>
    <property type="molecule type" value="Genomic_DNA"/>
</dbReference>
<evidence type="ECO:0000313" key="10">
    <source>
        <dbReference type="Proteomes" id="UP000243579"/>
    </source>
</evidence>
<dbReference type="OrthoDB" id="67445at2759"/>
<organism evidence="9 10">
    <name type="scientific">Achlya hypogyna</name>
    <name type="common">Oomycete</name>
    <name type="synonym">Protoachlya hypogyna</name>
    <dbReference type="NCBI Taxonomy" id="1202772"/>
    <lineage>
        <taxon>Eukaryota</taxon>
        <taxon>Sar</taxon>
        <taxon>Stramenopiles</taxon>
        <taxon>Oomycota</taxon>
        <taxon>Saprolegniomycetes</taxon>
        <taxon>Saprolegniales</taxon>
        <taxon>Achlyaceae</taxon>
        <taxon>Achlya</taxon>
    </lineage>
</organism>
<evidence type="ECO:0000259" key="8">
    <source>
        <dbReference type="Pfam" id="PF07085"/>
    </source>
</evidence>
<keyword evidence="10" id="KW-1185">Reference proteome</keyword>
<evidence type="ECO:0000259" key="7">
    <source>
        <dbReference type="Pfam" id="PF01515"/>
    </source>
</evidence>